<accession>A0A8S4R5R9</accession>
<feature type="region of interest" description="Disordered" evidence="1">
    <location>
        <begin position="1646"/>
        <end position="1665"/>
    </location>
</feature>
<feature type="region of interest" description="Disordered" evidence="1">
    <location>
        <begin position="1342"/>
        <end position="1389"/>
    </location>
</feature>
<evidence type="ECO:0000256" key="1">
    <source>
        <dbReference type="SAM" id="MobiDB-lite"/>
    </source>
</evidence>
<feature type="region of interest" description="Disordered" evidence="1">
    <location>
        <begin position="612"/>
        <end position="668"/>
    </location>
</feature>
<protein>
    <submittedName>
        <fullName evidence="2">Jg4198 protein</fullName>
    </submittedName>
</protein>
<feature type="region of interest" description="Disordered" evidence="1">
    <location>
        <begin position="256"/>
        <end position="330"/>
    </location>
</feature>
<dbReference type="EMBL" id="CAKXAJ010024821">
    <property type="protein sequence ID" value="CAH2230645.1"/>
    <property type="molecule type" value="Genomic_DNA"/>
</dbReference>
<feature type="compositionally biased region" description="Basic and acidic residues" evidence="1">
    <location>
        <begin position="612"/>
        <end position="629"/>
    </location>
</feature>
<name>A0A8S4R5R9_9NEOP</name>
<dbReference type="OrthoDB" id="7493574at2759"/>
<gene>
    <name evidence="2" type="primary">jg4198</name>
    <name evidence="2" type="ORF">PAEG_LOCUS9833</name>
</gene>
<evidence type="ECO:0000313" key="2">
    <source>
        <dbReference type="EMBL" id="CAH2230645.1"/>
    </source>
</evidence>
<feature type="compositionally biased region" description="Low complexity" evidence="1">
    <location>
        <begin position="645"/>
        <end position="658"/>
    </location>
</feature>
<feature type="compositionally biased region" description="Polar residues" evidence="1">
    <location>
        <begin position="284"/>
        <end position="314"/>
    </location>
</feature>
<proteinExistence type="predicted"/>
<feature type="region of interest" description="Disordered" evidence="1">
    <location>
        <begin position="1455"/>
        <end position="1482"/>
    </location>
</feature>
<feature type="region of interest" description="Disordered" evidence="1">
    <location>
        <begin position="1078"/>
        <end position="1156"/>
    </location>
</feature>
<dbReference type="Proteomes" id="UP000838756">
    <property type="component" value="Unassembled WGS sequence"/>
</dbReference>
<feature type="compositionally biased region" description="Basic and acidic residues" evidence="1">
    <location>
        <begin position="1082"/>
        <end position="1113"/>
    </location>
</feature>
<reference evidence="2" key="1">
    <citation type="submission" date="2022-03" db="EMBL/GenBank/DDBJ databases">
        <authorList>
            <person name="Lindestad O."/>
        </authorList>
    </citation>
    <scope>NUCLEOTIDE SEQUENCE</scope>
</reference>
<feature type="compositionally biased region" description="Low complexity" evidence="1">
    <location>
        <begin position="262"/>
        <end position="273"/>
    </location>
</feature>
<sequence length="2048" mass="228901">MDKVDNQSMTDEYLEKYAAEFCMHEELMKPARNTKSQSWARKQALSKLGAVFDCTELKMILREVRAFKQQCVNKMRLLVRQAHGSGDGALALAPPWLQKLNRPFDLVTAALKLESLYEGPQTHGPRVNQFTWDLYCSVRTAVQAASCAHDAAALLRNGAVAEFAEQKGLGFETVRDIWRRVYDSALVKLRDASRAGDRPVAAGPKWLDWRIIDLALLYSRENVVVRLSFSNPAEVEAMLQLYKLMSEAHAQLEKARAYDQSTTATTTTTTTTAGIPLAEEARTATDQTQIERQVENGAQNGITDRNGTGPSCSSAGDDGTANPVPKKPPDELVWESADTWTKLHADYCKSRRAVSLVTLQRRWFELKVLARRGILFAAKDPNQAPHPLLLAIVKRFPHVVTLPPVSWSQLVEEKRIYVDDFVTPVQTESTKTEDPNPALTMELIDELLEWSDDEPEIVETDQNQCIQIDSDTEQDADLPTDKTLGALNTELHHNDTITLQDTNTTSKECTPTEETSTVTISDQLDNRYTNTTIETQTAHQQHSPQLDGIDAKLKENPENIIEPIIPTKSKSRIKFEDEDDLDQLCNFDTNHESLSMLIDQMVNTNYKTKPIEKDKSVEVKHEKEPDKSTSHPSFNVKVKMEPVEHSVVNSESVTSNSELPQKSNDEHDRPISVLKQMLLENDYRKVPNEFNDTLYTQAEKEAVSTCGEKIPTEVNSDLSEQCSEDGSACNYIDEKLLKLSRVVLIPLEQIPAWQFARGTTIDCRRFCVERFSAPVALSPRQLNGARRYRPVWIPSDDAPPGVSRVLQARFSDMPHEYKVIRRKLMSRLRLSRTSLSTGFWSCERNVALLRQCKPVHVAIARLARVVKRVELADIEEVRRMNRSILTAQVAPISVESQNDPNIPSDTSALPSWDIPEAGGSVAPPPSVKEIRKMIKTLAIPSITAMRLANANLQAQSEHERIMLNYREEERARAQRDENKRLDGDIRHLVRSLGEGECQQKAKKIVKKVLVLSEDEKPLPDAYQEWQRQKTLVHKYFNFHTPQQAGNKTTASKVLKTGTKDDSKTNTYRNKIDLMSVSDDEESLTRNDLIGDLKKENQSVNDAKRSRSDKETSHSFKRVKLAQDTAQNDNADKSTKDIAQNINDGKDQSNDNDSDDENRMIIDEGIEDCCNEDDTLILTDPLPTRPSYLADSQLTVWPSNAVSRLDEHHDTSKNIVYVIKSTKKDYIAKGLTIIPTTSIINTVPRTDSVTLNTALMTPVNTGVVIIATTSTPNTAMVLGGTSFRQTTFPTTCINTDAIPTASAFNTFKLPDDVSLTLNTPVTTSVNTMLPKLSFIKSGTETIRKESAPIKAPMRTPRPTQPKSAPISPSKRKHTDREILKRSRPGPLSSKPKIISIISQATTKEGFSSNTPLSKGDETIDHEGAFAANDATKKQLIPRIVSTASLKQIVTEINKPSTAEIDPGTNTDAKENHSMPKISDNPKYLTSNKTENNELPFPTMCTTQTLCLEVGPIQRHSDISKPVNIITSNKTNDVRETICLDSDDSDEIKKFVDCTSIKKGIIEVDSSSNESESRFVEPPSEINAADLVPPKTIFEGQDSDLVLKASVTKVAQKTRNAIHIPAKITANTTSKELLRLPPDELARLLEDDGNEADTDMTREKKTETSTNTTPRAFLPIKIKKEKRWAQELSIGGRGSEKVCTKGAVIKNEPGVTPKTNSTGKDGVPAETAELFLQGVPSASVMKSTLPDVICSDVLPEEYGDERNFLTICDFAKTEIDVMEYVRQVQDPEEPLLKVDLTQPLWLLADKYLLLTDAAVNFENPIFVTSHRAGTLAPYCAVRFPDRTNNKQILNLGAKKGRDVMICGCNGKNSCLLCQSIGEQDGRAPEFMIYKPKFRKVCHACGVDPKSERARLFTIKQRPYRKIGDRPLKFVMVDVSRLCGVCRDGAQFVARPDALLINSKHYEKISDEPLMYAPVLCVLQSAESAARLTTLDSELFLLNVHTARWNRVLFRPDGRFGPFNAAVRTLMTKMDREEVDAWYRRKLDSKHGAPL</sequence>
<organism evidence="2 3">
    <name type="scientific">Pararge aegeria aegeria</name>
    <dbReference type="NCBI Taxonomy" id="348720"/>
    <lineage>
        <taxon>Eukaryota</taxon>
        <taxon>Metazoa</taxon>
        <taxon>Ecdysozoa</taxon>
        <taxon>Arthropoda</taxon>
        <taxon>Hexapoda</taxon>
        <taxon>Insecta</taxon>
        <taxon>Pterygota</taxon>
        <taxon>Neoptera</taxon>
        <taxon>Endopterygota</taxon>
        <taxon>Lepidoptera</taxon>
        <taxon>Glossata</taxon>
        <taxon>Ditrysia</taxon>
        <taxon>Papilionoidea</taxon>
        <taxon>Nymphalidae</taxon>
        <taxon>Satyrinae</taxon>
        <taxon>Satyrini</taxon>
        <taxon>Parargina</taxon>
        <taxon>Pararge</taxon>
    </lineage>
</organism>
<comment type="caution">
    <text evidence="2">The sequence shown here is derived from an EMBL/GenBank/DDBJ whole genome shotgun (WGS) entry which is preliminary data.</text>
</comment>
<feature type="compositionally biased region" description="Polar residues" evidence="1">
    <location>
        <begin position="1042"/>
        <end position="1051"/>
    </location>
</feature>
<feature type="region of interest" description="Disordered" evidence="1">
    <location>
        <begin position="1042"/>
        <end position="1065"/>
    </location>
</feature>
<keyword evidence="3" id="KW-1185">Reference proteome</keyword>
<evidence type="ECO:0000313" key="3">
    <source>
        <dbReference type="Proteomes" id="UP000838756"/>
    </source>
</evidence>